<dbReference type="AlphaFoldDB" id="A0A559M4C1"/>
<protein>
    <submittedName>
        <fullName evidence="4">Uncharacterized protein</fullName>
    </submittedName>
</protein>
<reference evidence="4 5" key="1">
    <citation type="submission" date="2018-05" db="EMBL/GenBank/DDBJ databases">
        <title>Genome sequencing and assembly of the regulated plant pathogen Lachnellula willkommii and related sister species for the development of diagnostic species identification markers.</title>
        <authorList>
            <person name="Giroux E."/>
            <person name="Bilodeau G."/>
        </authorList>
    </citation>
    <scope>NUCLEOTIDE SEQUENCE [LARGE SCALE GENOMIC DNA]</scope>
    <source>
        <strain evidence="4 5">CBS 172.35</strain>
    </source>
</reference>
<dbReference type="GO" id="GO:0000030">
    <property type="term" value="F:mannosyltransferase activity"/>
    <property type="evidence" value="ECO:0007669"/>
    <property type="project" value="TreeGrafter"/>
</dbReference>
<dbReference type="GO" id="GO:0006506">
    <property type="term" value="P:GPI anchor biosynthetic process"/>
    <property type="evidence" value="ECO:0007669"/>
    <property type="project" value="TreeGrafter"/>
</dbReference>
<keyword evidence="5" id="KW-1185">Reference proteome</keyword>
<keyword evidence="2" id="KW-0812">Transmembrane</keyword>
<dbReference type="EMBL" id="QGML01002141">
    <property type="protein sequence ID" value="TVY87810.1"/>
    <property type="molecule type" value="Genomic_DNA"/>
</dbReference>
<dbReference type="GO" id="GO:0031501">
    <property type="term" value="C:mannosyltransferase complex"/>
    <property type="evidence" value="ECO:0007669"/>
    <property type="project" value="TreeGrafter"/>
</dbReference>
<feature type="region of interest" description="Disordered" evidence="1">
    <location>
        <begin position="144"/>
        <end position="170"/>
    </location>
</feature>
<dbReference type="InterPro" id="IPR019433">
    <property type="entry name" value="GPI_ManTrfase_II_coact_Pga1"/>
</dbReference>
<dbReference type="PANTHER" id="PTHR28022:SF1">
    <property type="entry name" value="GPI MANNOSYLTRANSFERASE 2 SUBUNIT PGA1"/>
    <property type="match status" value="1"/>
</dbReference>
<evidence type="ECO:0000313" key="5">
    <source>
        <dbReference type="Proteomes" id="UP000315522"/>
    </source>
</evidence>
<proteinExistence type="predicted"/>
<comment type="caution">
    <text evidence="4">The sequence shown here is derived from an EMBL/GenBank/DDBJ whole genome shotgun (WGS) entry which is preliminary data.</text>
</comment>
<accession>A0A559M4C1</accession>
<dbReference type="GO" id="GO:0005789">
    <property type="term" value="C:endoplasmic reticulum membrane"/>
    <property type="evidence" value="ECO:0007669"/>
    <property type="project" value="TreeGrafter"/>
</dbReference>
<evidence type="ECO:0000256" key="1">
    <source>
        <dbReference type="SAM" id="MobiDB-lite"/>
    </source>
</evidence>
<keyword evidence="2" id="KW-0472">Membrane</keyword>
<dbReference type="Proteomes" id="UP000315522">
    <property type="component" value="Unassembled WGS sequence"/>
</dbReference>
<evidence type="ECO:0000313" key="4">
    <source>
        <dbReference type="EMBL" id="TVY87810.1"/>
    </source>
</evidence>
<feature type="signal peptide" evidence="3">
    <location>
        <begin position="1"/>
        <end position="22"/>
    </location>
</feature>
<gene>
    <name evidence="4" type="ORF">LAWI1_G004719</name>
</gene>
<organism evidence="4 5">
    <name type="scientific">Lachnellula willkommii</name>
    <dbReference type="NCBI Taxonomy" id="215461"/>
    <lineage>
        <taxon>Eukaryota</taxon>
        <taxon>Fungi</taxon>
        <taxon>Dikarya</taxon>
        <taxon>Ascomycota</taxon>
        <taxon>Pezizomycotina</taxon>
        <taxon>Leotiomycetes</taxon>
        <taxon>Helotiales</taxon>
        <taxon>Lachnaceae</taxon>
        <taxon>Lachnellula</taxon>
    </lineage>
</organism>
<sequence>MYFTMCHFLLLLLHAFTISANTEKVIFLGPGSLQVPVEHPTLEDLNLEALSPQHWTLRTHIPAEFPTDSSKHRQASWYLLYRLEEGKRYEVRICWAATVSASAQVSPQGLFWCSNQPPFVSRHTIYLPFRNPELITSLAQYSEGRQSDPTQIQDEKPSISRNPTAKRGPDDLSSTLFLQVFAAADYYTTNKTIMSNVPPVFVDIILDPYIFNVFPRSLFPTAAYIVLLAIGGWYLAKYVGSWFENLAKQDADEEKKKI</sequence>
<name>A0A559M4C1_9HELO</name>
<feature type="chain" id="PRO_5021922821" evidence="3">
    <location>
        <begin position="23"/>
        <end position="258"/>
    </location>
</feature>
<evidence type="ECO:0000256" key="3">
    <source>
        <dbReference type="SAM" id="SignalP"/>
    </source>
</evidence>
<feature type="transmembrane region" description="Helical" evidence="2">
    <location>
        <begin position="218"/>
        <end position="236"/>
    </location>
</feature>
<evidence type="ECO:0000256" key="2">
    <source>
        <dbReference type="SAM" id="Phobius"/>
    </source>
</evidence>
<keyword evidence="3" id="KW-0732">Signal</keyword>
<keyword evidence="2" id="KW-1133">Transmembrane helix</keyword>
<dbReference type="PANTHER" id="PTHR28022">
    <property type="entry name" value="GPI MANNOSYLTRANSFERASE 2 SUBUNIT PGA1"/>
    <property type="match status" value="1"/>
</dbReference>